<dbReference type="EMBL" id="JAOPHQ010001148">
    <property type="protein sequence ID" value="KAK0151962.1"/>
    <property type="molecule type" value="Genomic_DNA"/>
</dbReference>
<keyword evidence="5" id="KW-1185">Reference proteome</keyword>
<sequence>MIVQFKDPLILNYPLKYSLIDERGRDEDGVARDVYTAFWNEFLDRAAEGAELRVPCLSPKWQEEEWRAVGRILAKGFLDQGYFPLRLAPAYTTALLFGEHAVPTDMLFESLQYYLSQSERDLIATALQEDLDKDAQEDFLDMLDRLGVKAIPKRENIKATLIQVAHKQIIQEPKYALDNMSEVAAECLKTAIKTPQDLLVIYSDKKPTCRKVLKMIEASPVSPAEKQAHQYLQQYVRGLDEIGLRKFLRFITGSDIISVPRIAISFNNLEGLSRRPVAHTCGAVLELPCTYNSFPELRMEMEHVLGSSYLNMDIV</sequence>
<comment type="caution">
    <text evidence="4">The sequence shown here is derived from an EMBL/GenBank/DDBJ whole genome shotgun (WGS) entry which is preliminary data.</text>
</comment>
<evidence type="ECO:0000256" key="2">
    <source>
        <dbReference type="ARBA" id="ARBA00022786"/>
    </source>
</evidence>
<proteinExistence type="predicted"/>
<protein>
    <recommendedName>
        <fullName evidence="3">HECT domain-containing protein</fullName>
    </recommendedName>
</protein>
<gene>
    <name evidence="4" type="ORF">N1851_006661</name>
</gene>
<dbReference type="GO" id="GO:0004842">
    <property type="term" value="F:ubiquitin-protein transferase activity"/>
    <property type="evidence" value="ECO:0007669"/>
    <property type="project" value="InterPro"/>
</dbReference>
<dbReference type="Gene3D" id="3.90.1750.10">
    <property type="entry name" value="Hect, E3 ligase catalytic domains"/>
    <property type="match status" value="1"/>
</dbReference>
<reference evidence="4" key="1">
    <citation type="journal article" date="2023" name="Front. Mar. Sci.">
        <title>A new Merluccius polli reference genome to investigate the effects of global change in West African waters.</title>
        <authorList>
            <person name="Mateo J.L."/>
            <person name="Blanco-Fernandez C."/>
            <person name="Garcia-Vazquez E."/>
            <person name="Machado-Schiaffino G."/>
        </authorList>
    </citation>
    <scope>NUCLEOTIDE SEQUENCE</scope>
    <source>
        <strain evidence="4">C29</strain>
        <tissue evidence="4">Fin</tissue>
    </source>
</reference>
<organism evidence="4 5">
    <name type="scientific">Merluccius polli</name>
    <name type="common">Benguela hake</name>
    <name type="synonym">Merluccius cadenati</name>
    <dbReference type="NCBI Taxonomy" id="89951"/>
    <lineage>
        <taxon>Eukaryota</taxon>
        <taxon>Metazoa</taxon>
        <taxon>Chordata</taxon>
        <taxon>Craniata</taxon>
        <taxon>Vertebrata</taxon>
        <taxon>Euteleostomi</taxon>
        <taxon>Actinopterygii</taxon>
        <taxon>Neopterygii</taxon>
        <taxon>Teleostei</taxon>
        <taxon>Neoteleostei</taxon>
        <taxon>Acanthomorphata</taxon>
        <taxon>Zeiogadaria</taxon>
        <taxon>Gadariae</taxon>
        <taxon>Gadiformes</taxon>
        <taxon>Gadoidei</taxon>
        <taxon>Merlucciidae</taxon>
        <taxon>Merluccius</taxon>
    </lineage>
</organism>
<accession>A0AA47N426</accession>
<dbReference type="Pfam" id="PF00632">
    <property type="entry name" value="HECT"/>
    <property type="match status" value="1"/>
</dbReference>
<dbReference type="Gene3D" id="3.30.2410.10">
    <property type="entry name" value="Hect, E3 ligase catalytic domain"/>
    <property type="match status" value="1"/>
</dbReference>
<dbReference type="AlphaFoldDB" id="A0AA47N426"/>
<evidence type="ECO:0000259" key="3">
    <source>
        <dbReference type="SMART" id="SM00119"/>
    </source>
</evidence>
<evidence type="ECO:0000256" key="1">
    <source>
        <dbReference type="ARBA" id="ARBA00022679"/>
    </source>
</evidence>
<name>A0AA47N426_MERPO</name>
<evidence type="ECO:0000313" key="5">
    <source>
        <dbReference type="Proteomes" id="UP001174136"/>
    </source>
</evidence>
<keyword evidence="2" id="KW-0833">Ubl conjugation pathway</keyword>
<dbReference type="InterPro" id="IPR000569">
    <property type="entry name" value="HECT_dom"/>
</dbReference>
<keyword evidence="1" id="KW-0808">Transferase</keyword>
<dbReference type="SUPFAM" id="SSF56204">
    <property type="entry name" value="Hect, E3 ligase catalytic domain"/>
    <property type="match status" value="1"/>
</dbReference>
<evidence type="ECO:0000313" key="4">
    <source>
        <dbReference type="EMBL" id="KAK0151962.1"/>
    </source>
</evidence>
<dbReference type="SMART" id="SM00119">
    <property type="entry name" value="HECTc"/>
    <property type="match status" value="1"/>
</dbReference>
<dbReference type="Proteomes" id="UP001174136">
    <property type="component" value="Unassembled WGS sequence"/>
</dbReference>
<feature type="domain" description="HECT" evidence="3">
    <location>
        <begin position="5"/>
        <end position="302"/>
    </location>
</feature>
<dbReference type="InterPro" id="IPR035983">
    <property type="entry name" value="Hect_E3_ubiquitin_ligase"/>
</dbReference>